<dbReference type="Proteomes" id="UP000554482">
    <property type="component" value="Unassembled WGS sequence"/>
</dbReference>
<gene>
    <name evidence="1" type="ORF">FRX31_026599</name>
</gene>
<comment type="caution">
    <text evidence="1">The sequence shown here is derived from an EMBL/GenBank/DDBJ whole genome shotgun (WGS) entry which is preliminary data.</text>
</comment>
<dbReference type="EMBL" id="JABWDY010032906">
    <property type="protein sequence ID" value="KAF5183816.1"/>
    <property type="molecule type" value="Genomic_DNA"/>
</dbReference>
<organism evidence="1 2">
    <name type="scientific">Thalictrum thalictroides</name>
    <name type="common">Rue-anemone</name>
    <name type="synonym">Anemone thalictroides</name>
    <dbReference type="NCBI Taxonomy" id="46969"/>
    <lineage>
        <taxon>Eukaryota</taxon>
        <taxon>Viridiplantae</taxon>
        <taxon>Streptophyta</taxon>
        <taxon>Embryophyta</taxon>
        <taxon>Tracheophyta</taxon>
        <taxon>Spermatophyta</taxon>
        <taxon>Magnoliopsida</taxon>
        <taxon>Ranunculales</taxon>
        <taxon>Ranunculaceae</taxon>
        <taxon>Thalictroideae</taxon>
        <taxon>Thalictrum</taxon>
    </lineage>
</organism>
<reference evidence="1 2" key="1">
    <citation type="submission" date="2020-06" db="EMBL/GenBank/DDBJ databases">
        <title>Transcriptomic and genomic resources for Thalictrum thalictroides and T. hernandezii: Facilitating candidate gene discovery in an emerging model plant lineage.</title>
        <authorList>
            <person name="Arias T."/>
            <person name="Riano-Pachon D.M."/>
            <person name="Di Stilio V.S."/>
        </authorList>
    </citation>
    <scope>NUCLEOTIDE SEQUENCE [LARGE SCALE GENOMIC DNA]</scope>
    <source>
        <strain evidence="2">cv. WT478/WT964</strain>
        <tissue evidence="1">Leaves</tissue>
    </source>
</reference>
<accession>A0A7J6VFB2</accession>
<protein>
    <submittedName>
        <fullName evidence="1">Uncharacterized protein</fullName>
    </submittedName>
</protein>
<sequence length="82" mass="9879">MFHDNENTESSEEEDEGMATMMKLHGIQMMMFVMIWMMEREMVVRISMVWMVWLKRMVEMVVLWVKGMHLVETRTLQGSCIM</sequence>
<evidence type="ECO:0000313" key="2">
    <source>
        <dbReference type="Proteomes" id="UP000554482"/>
    </source>
</evidence>
<keyword evidence="2" id="KW-1185">Reference proteome</keyword>
<name>A0A7J6VFB2_THATH</name>
<evidence type="ECO:0000313" key="1">
    <source>
        <dbReference type="EMBL" id="KAF5183816.1"/>
    </source>
</evidence>
<dbReference type="AlphaFoldDB" id="A0A7J6VFB2"/>
<proteinExistence type="predicted"/>